<dbReference type="PIRSF" id="PIRSF031051">
    <property type="entry name" value="PyrdxlP_Pase_PHOSPHO2"/>
    <property type="match status" value="1"/>
</dbReference>
<dbReference type="GO" id="GO:0046872">
    <property type="term" value="F:metal ion binding"/>
    <property type="evidence" value="ECO:0007669"/>
    <property type="project" value="UniProtKB-KW"/>
</dbReference>
<feature type="binding site" evidence="7">
    <location>
        <position position="180"/>
    </location>
    <ligand>
        <name>Mg(2+)</name>
        <dbReference type="ChEBI" id="CHEBI:18420"/>
    </ligand>
</feature>
<evidence type="ECO:0000256" key="2">
    <source>
        <dbReference type="ARBA" id="ARBA00022723"/>
    </source>
</evidence>
<dbReference type="SUPFAM" id="SSF56784">
    <property type="entry name" value="HAD-like"/>
    <property type="match status" value="1"/>
</dbReference>
<dbReference type="InterPro" id="IPR023214">
    <property type="entry name" value="HAD_sf"/>
</dbReference>
<dbReference type="GO" id="GO:0016791">
    <property type="term" value="F:phosphatase activity"/>
    <property type="evidence" value="ECO:0007669"/>
    <property type="project" value="InterPro"/>
</dbReference>
<feature type="active site" description="Proton donor" evidence="5">
    <location>
        <position position="17"/>
    </location>
</feature>
<evidence type="ECO:0000256" key="7">
    <source>
        <dbReference type="PIRSR" id="PIRSR031051-3"/>
    </source>
</evidence>
<dbReference type="PANTHER" id="PTHR20889:SF12">
    <property type="entry name" value="LP01149P"/>
    <property type="match status" value="1"/>
</dbReference>
<proteinExistence type="predicted"/>
<evidence type="ECO:0000256" key="5">
    <source>
        <dbReference type="PIRSR" id="PIRSR031051-1"/>
    </source>
</evidence>
<accession>A0A485LR39</accession>
<feature type="binding site" evidence="7">
    <location>
        <position position="17"/>
    </location>
    <ligand>
        <name>Mg(2+)</name>
        <dbReference type="ChEBI" id="CHEBI:18420"/>
    </ligand>
</feature>
<sequence length="239" mass="26634">MTAPTPTAPGLVVFDYDWSLINCNSDTYIFEQRQPDLMEHLRQLCKDGLKWTQAIDQTLAKLTCTKQELLDTIARVPVQPGMLDAVHLAHEKGWDVVIVSDANTDFIRSMLELHGLTSIIQQVYTNHSEFIGDILHVTPFHPLDQPPHGCPRCPPNMCKGSIVQGVKSHKQYAKILYIGDGGGDFCPSVSQLSSHDVVFAREAYELQKQLIEQKDQVAAIVVPWNTGYDILAGFQAHLG</sequence>
<keyword evidence="4 7" id="KW-0460">Magnesium</keyword>
<dbReference type="OrthoDB" id="10267182at2759"/>
<feature type="binding site" evidence="6">
    <location>
        <position position="101"/>
    </location>
    <ligand>
        <name>substrate</name>
    </ligand>
</feature>
<keyword evidence="10" id="KW-1185">Reference proteome</keyword>
<evidence type="ECO:0000256" key="4">
    <source>
        <dbReference type="ARBA" id="ARBA00022842"/>
    </source>
</evidence>
<dbReference type="NCBIfam" id="TIGR01488">
    <property type="entry name" value="HAD-SF-IB"/>
    <property type="match status" value="1"/>
</dbReference>
<organism evidence="9 10">
    <name type="scientific">Aphanomyces stellatus</name>
    <dbReference type="NCBI Taxonomy" id="120398"/>
    <lineage>
        <taxon>Eukaryota</taxon>
        <taxon>Sar</taxon>
        <taxon>Stramenopiles</taxon>
        <taxon>Oomycota</taxon>
        <taxon>Saprolegniomycetes</taxon>
        <taxon>Saprolegniales</taxon>
        <taxon>Verrucalvaceae</taxon>
        <taxon>Aphanomyces</taxon>
    </lineage>
</organism>
<gene>
    <name evidence="9" type="primary">Aste57867_24094</name>
    <name evidence="8" type="ORF">As57867_024021</name>
    <name evidence="9" type="ORF">ASTE57867_24094</name>
</gene>
<reference evidence="9 10" key="1">
    <citation type="submission" date="2019-03" db="EMBL/GenBank/DDBJ databases">
        <authorList>
            <person name="Gaulin E."/>
            <person name="Dumas B."/>
        </authorList>
    </citation>
    <scope>NUCLEOTIDE SEQUENCE [LARGE SCALE GENOMIC DNA]</scope>
    <source>
        <strain evidence="9">CBS 568.67</strain>
    </source>
</reference>
<dbReference type="EMBL" id="VJMH01007354">
    <property type="protein sequence ID" value="KAF0683868.1"/>
    <property type="molecule type" value="Genomic_DNA"/>
</dbReference>
<keyword evidence="2 7" id="KW-0479">Metal-binding</keyword>
<dbReference type="AlphaFoldDB" id="A0A485LR39"/>
<dbReference type="PANTHER" id="PTHR20889">
    <property type="entry name" value="PHOSPHATASE, ORPHAN 1, 2"/>
    <property type="match status" value="1"/>
</dbReference>
<dbReference type="NCBIfam" id="TIGR01489">
    <property type="entry name" value="DKMTPPase-SF"/>
    <property type="match status" value="1"/>
</dbReference>
<feature type="binding site" evidence="6">
    <location>
        <position position="26"/>
    </location>
    <ligand>
        <name>substrate</name>
    </ligand>
</feature>
<dbReference type="EMBL" id="CAADRA010007380">
    <property type="protein sequence ID" value="VFU00736.1"/>
    <property type="molecule type" value="Genomic_DNA"/>
</dbReference>
<dbReference type="InterPro" id="IPR036412">
    <property type="entry name" value="HAD-like_sf"/>
</dbReference>
<dbReference type="InterPro" id="IPR016965">
    <property type="entry name" value="Pase_PHOSPHO-typ"/>
</dbReference>
<dbReference type="InterPro" id="IPR006384">
    <property type="entry name" value="HAD_hydro_PyrdxlP_Pase-like"/>
</dbReference>
<dbReference type="Proteomes" id="UP000332933">
    <property type="component" value="Unassembled WGS sequence"/>
</dbReference>
<evidence type="ECO:0000256" key="6">
    <source>
        <dbReference type="PIRSR" id="PIRSR031051-2"/>
    </source>
</evidence>
<dbReference type="Pfam" id="PF06888">
    <property type="entry name" value="Put_Phosphatase"/>
    <property type="match status" value="1"/>
</dbReference>
<evidence type="ECO:0000256" key="1">
    <source>
        <dbReference type="ARBA" id="ARBA00001946"/>
    </source>
</evidence>
<evidence type="ECO:0000313" key="10">
    <source>
        <dbReference type="Proteomes" id="UP000332933"/>
    </source>
</evidence>
<reference evidence="8" key="2">
    <citation type="submission" date="2019-06" db="EMBL/GenBank/DDBJ databases">
        <title>Genomics analysis of Aphanomyces spp. identifies a new class of oomycete effector associated with host adaptation.</title>
        <authorList>
            <person name="Gaulin E."/>
        </authorList>
    </citation>
    <scope>NUCLEOTIDE SEQUENCE</scope>
    <source>
        <strain evidence="8">CBS 578.67</strain>
    </source>
</reference>
<evidence type="ECO:0000256" key="3">
    <source>
        <dbReference type="ARBA" id="ARBA00022801"/>
    </source>
</evidence>
<protein>
    <submittedName>
        <fullName evidence="9">Aste57867_24094 protein</fullName>
    </submittedName>
</protein>
<evidence type="ECO:0000313" key="8">
    <source>
        <dbReference type="EMBL" id="KAF0683868.1"/>
    </source>
</evidence>
<name>A0A485LR39_9STRA</name>
<feature type="active site" description="Nucleophile" evidence="5">
    <location>
        <position position="15"/>
    </location>
</feature>
<keyword evidence="3" id="KW-0378">Hydrolase</keyword>
<comment type="cofactor">
    <cofactor evidence="1 7">
        <name>Mg(2+)</name>
        <dbReference type="ChEBI" id="CHEBI:18420"/>
    </cofactor>
</comment>
<dbReference type="Gene3D" id="3.40.50.1000">
    <property type="entry name" value="HAD superfamily/HAD-like"/>
    <property type="match status" value="1"/>
</dbReference>
<feature type="binding site" evidence="7">
    <location>
        <position position="15"/>
    </location>
    <ligand>
        <name>Mg(2+)</name>
        <dbReference type="ChEBI" id="CHEBI:18420"/>
    </ligand>
</feature>
<evidence type="ECO:0000313" key="9">
    <source>
        <dbReference type="EMBL" id="VFU00736.1"/>
    </source>
</evidence>